<dbReference type="Proteomes" id="UP000199072">
    <property type="component" value="Unassembled WGS sequence"/>
</dbReference>
<keyword evidence="3" id="KW-1185">Reference proteome</keyword>
<dbReference type="OrthoDB" id="1016806at2"/>
<feature type="signal peptide" evidence="1">
    <location>
        <begin position="1"/>
        <end position="21"/>
    </location>
</feature>
<proteinExistence type="predicted"/>
<dbReference type="EMBL" id="FNAI01000006">
    <property type="protein sequence ID" value="SDE43531.1"/>
    <property type="molecule type" value="Genomic_DNA"/>
</dbReference>
<organism evidence="2 3">
    <name type="scientific">Mucilaginibacter pineti</name>
    <dbReference type="NCBI Taxonomy" id="1391627"/>
    <lineage>
        <taxon>Bacteria</taxon>
        <taxon>Pseudomonadati</taxon>
        <taxon>Bacteroidota</taxon>
        <taxon>Sphingobacteriia</taxon>
        <taxon>Sphingobacteriales</taxon>
        <taxon>Sphingobacteriaceae</taxon>
        <taxon>Mucilaginibacter</taxon>
    </lineage>
</organism>
<protein>
    <recommendedName>
        <fullName evidence="4">Porin</fullName>
    </recommendedName>
</protein>
<dbReference type="STRING" id="1391627.SAMN05216464_106125"/>
<sequence length="342" mass="39148">MFKKLYLFVILSIISSGAAMAQASIDIHFNGMGFMDNREYKPYVLRSRTYSGVRTQLDLGLNIDSLNHFIVGANGIHEFGAQPYFLKVDPVAYYSYTGKNWLFNAGAFPREGLLDNYPRALLNDTLRYYRPNVQGLLARYTNEHFTETGWIDWVSRQTDVEREQFLFGFAGKYRPSLNGPFYVSHYFFLEHDAGPGIAIPNDHIQDNGAAQVRLGLDFSHKTILDSLSIEAGGMLSLERTRGVDGFQKPTGFVASAYLSWKRFALFDEFYKGQGHHILYGDSFYEKKTYNRLDIIYTPFLYKRVKGQFILSLHQTPGFAGSNQEAFRVTVDLGRQTLLRFKD</sequence>
<feature type="chain" id="PRO_5011443572" description="Porin" evidence="1">
    <location>
        <begin position="22"/>
        <end position="342"/>
    </location>
</feature>
<reference evidence="2 3" key="1">
    <citation type="submission" date="2016-10" db="EMBL/GenBank/DDBJ databases">
        <authorList>
            <person name="de Groot N.N."/>
        </authorList>
    </citation>
    <scope>NUCLEOTIDE SEQUENCE [LARGE SCALE GENOMIC DNA]</scope>
    <source>
        <strain evidence="2 3">47C3B</strain>
    </source>
</reference>
<evidence type="ECO:0000256" key="1">
    <source>
        <dbReference type="SAM" id="SignalP"/>
    </source>
</evidence>
<evidence type="ECO:0000313" key="3">
    <source>
        <dbReference type="Proteomes" id="UP000199072"/>
    </source>
</evidence>
<evidence type="ECO:0000313" key="2">
    <source>
        <dbReference type="EMBL" id="SDE43531.1"/>
    </source>
</evidence>
<dbReference type="AlphaFoldDB" id="A0A1G7CWA3"/>
<gene>
    <name evidence="2" type="ORF">SAMN05216464_106125</name>
</gene>
<name>A0A1G7CWA3_9SPHI</name>
<keyword evidence="1" id="KW-0732">Signal</keyword>
<evidence type="ECO:0008006" key="4">
    <source>
        <dbReference type="Google" id="ProtNLM"/>
    </source>
</evidence>
<accession>A0A1G7CWA3</accession>
<dbReference type="RefSeq" id="WP_091150037.1">
    <property type="nucleotide sequence ID" value="NZ_FNAI01000006.1"/>
</dbReference>